<name>A0ABX1VZI2_9FIRM</name>
<feature type="transmembrane region" description="Helical" evidence="1">
    <location>
        <begin position="261"/>
        <end position="285"/>
    </location>
</feature>
<evidence type="ECO:0000256" key="1">
    <source>
        <dbReference type="SAM" id="Phobius"/>
    </source>
</evidence>
<feature type="transmembrane region" description="Helical" evidence="1">
    <location>
        <begin position="140"/>
        <end position="158"/>
    </location>
</feature>
<feature type="transmembrane region" description="Helical" evidence="1">
    <location>
        <begin position="413"/>
        <end position="429"/>
    </location>
</feature>
<accession>A0ABX1VZI2</accession>
<dbReference type="Pfam" id="PF01970">
    <property type="entry name" value="TctA"/>
    <property type="match status" value="1"/>
</dbReference>
<feature type="transmembrane region" description="Helical" evidence="1">
    <location>
        <begin position="199"/>
        <end position="217"/>
    </location>
</feature>
<feature type="transmembrane region" description="Helical" evidence="1">
    <location>
        <begin position="12"/>
        <end position="45"/>
    </location>
</feature>
<dbReference type="RefSeq" id="WP_170823886.1">
    <property type="nucleotide sequence ID" value="NZ_JAAOXG010000070.1"/>
</dbReference>
<feature type="transmembrane region" description="Helical" evidence="1">
    <location>
        <begin position="356"/>
        <end position="375"/>
    </location>
</feature>
<feature type="transmembrane region" description="Helical" evidence="1">
    <location>
        <begin position="473"/>
        <end position="492"/>
    </location>
</feature>
<gene>
    <name evidence="3" type="ORF">G9470_24070</name>
</gene>
<organism evidence="3 4">
    <name type="scientific">Lacrimispora defluvii</name>
    <dbReference type="NCBI Taxonomy" id="2719233"/>
    <lineage>
        <taxon>Bacteria</taxon>
        <taxon>Bacillati</taxon>
        <taxon>Bacillota</taxon>
        <taxon>Clostridia</taxon>
        <taxon>Lachnospirales</taxon>
        <taxon>Lachnospiraceae</taxon>
        <taxon>Lacrimispora</taxon>
    </lineage>
</organism>
<keyword evidence="1" id="KW-0812">Transmembrane</keyword>
<keyword evidence="1" id="KW-1133">Transmembrane helix</keyword>
<proteinExistence type="predicted"/>
<feature type="domain" description="DUF112" evidence="2">
    <location>
        <begin position="16"/>
        <end position="440"/>
    </location>
</feature>
<dbReference type="PANTHER" id="PTHR35342">
    <property type="entry name" value="TRICARBOXYLIC TRANSPORT PROTEIN"/>
    <property type="match status" value="1"/>
</dbReference>
<evidence type="ECO:0000259" key="2">
    <source>
        <dbReference type="Pfam" id="PF01970"/>
    </source>
</evidence>
<feature type="transmembrane region" description="Helical" evidence="1">
    <location>
        <begin position="105"/>
        <end position="128"/>
    </location>
</feature>
<sequence length="502" mass="52911">MELLHGFQTIFAFDTLFLIVAGVVGGLIIGALPGLSAFTALAIMLPFTFGMEAVNGISFLMAVYVGGCSGGLISAILLGIPGTPSSIATCFDGYPLAKKGEAKKALGAAILFSFIGGLIGAVVLSFAGPHIAKVALRFNSYDYFAIILFSLTTVSALSEGSIVKGLLSCLLGITFGFVGTDSLSSYYRYTFGINKLANGFNLVPVLIGLFAVSQIMLTAREKAASAKVVGISDIKQKEVKGFGFSFKEFLSYLKTAIPSSIIGLLIGILPGLGGNVSNLLAYSYAKKTSKHPEDFGTGVVEGVVASETANNATVGGALIILLTLGIPGDNATSMIMAGFQLHDVTPGPLLFKTSGVLVYAILAAFIVANVVFFLVEYYGLSLFVKMLSIPSTLLLPIVIVCCFVGSYCANNNSLDILIMVLFGFLGYMLKRNKFPLAPLVVGFILAPSLETYLRRSLMKTEGSFLPVMQSPIAAVFLILTVFAVGYTVYGEIKKTQGQVRGN</sequence>
<evidence type="ECO:0000313" key="3">
    <source>
        <dbReference type="EMBL" id="NNJ32840.1"/>
    </source>
</evidence>
<dbReference type="InterPro" id="IPR002823">
    <property type="entry name" value="DUF112_TM"/>
</dbReference>
<dbReference type="PANTHER" id="PTHR35342:SF5">
    <property type="entry name" value="TRICARBOXYLIC TRANSPORT PROTEIN"/>
    <property type="match status" value="1"/>
</dbReference>
<feature type="transmembrane region" description="Helical" evidence="1">
    <location>
        <begin position="387"/>
        <end position="407"/>
    </location>
</feature>
<feature type="transmembrane region" description="Helical" evidence="1">
    <location>
        <begin position="165"/>
        <end position="187"/>
    </location>
</feature>
<feature type="transmembrane region" description="Helical" evidence="1">
    <location>
        <begin position="57"/>
        <end position="78"/>
    </location>
</feature>
<dbReference type="EMBL" id="JAAOXG010000070">
    <property type="protein sequence ID" value="NNJ32840.1"/>
    <property type="molecule type" value="Genomic_DNA"/>
</dbReference>
<evidence type="ECO:0000313" key="4">
    <source>
        <dbReference type="Proteomes" id="UP000539052"/>
    </source>
</evidence>
<keyword evidence="4" id="KW-1185">Reference proteome</keyword>
<feature type="transmembrane region" description="Helical" evidence="1">
    <location>
        <begin position="436"/>
        <end position="453"/>
    </location>
</feature>
<comment type="caution">
    <text evidence="3">The sequence shown here is derived from an EMBL/GenBank/DDBJ whole genome shotgun (WGS) entry which is preliminary data.</text>
</comment>
<protein>
    <submittedName>
        <fullName evidence="3">Tat pathway signal protein</fullName>
    </submittedName>
</protein>
<dbReference type="Proteomes" id="UP000539052">
    <property type="component" value="Unassembled WGS sequence"/>
</dbReference>
<reference evidence="3 4" key="1">
    <citation type="submission" date="2020-03" db="EMBL/GenBank/DDBJ databases">
        <title>Genome Sequence of industrial isolate, B5A.</title>
        <authorList>
            <person name="Sharma S."/>
            <person name="Patil P.B."/>
            <person name="Korpole S."/>
        </authorList>
    </citation>
    <scope>NUCLEOTIDE SEQUENCE [LARGE SCALE GENOMIC DNA]</scope>
    <source>
        <strain evidence="3 4">PI-S10-B5A</strain>
    </source>
</reference>
<keyword evidence="1" id="KW-0472">Membrane</keyword>